<sequence>MSLQALLGKATELVIATDADRESEDEDARIIQTFIAVGCSDAPDRVLEALLPSFLRHTAQPKLANAAICLTFDAEGRLHAIR</sequence>
<dbReference type="AlphaFoldDB" id="A0A484VA00"/>
<evidence type="ECO:0000313" key="7">
    <source>
        <dbReference type="EMBL" id="VFS31914.1"/>
    </source>
</evidence>
<dbReference type="EMBL" id="CAADIO010000041">
    <property type="protein sequence ID" value="VFR94953.1"/>
    <property type="molecule type" value="Genomic_DNA"/>
</dbReference>
<evidence type="ECO:0000313" key="2">
    <source>
        <dbReference type="EMBL" id="VFR61792.1"/>
    </source>
</evidence>
<evidence type="ECO:0000313" key="4">
    <source>
        <dbReference type="EMBL" id="VFR88150.1"/>
    </source>
</evidence>
<dbReference type="EMBL" id="CAADIM010000029">
    <property type="protein sequence ID" value="VFR88150.1"/>
    <property type="molecule type" value="Genomic_DNA"/>
</dbReference>
<evidence type="ECO:0000313" key="3">
    <source>
        <dbReference type="EMBL" id="VFR84947.1"/>
    </source>
</evidence>
<protein>
    <submittedName>
        <fullName evidence="5">Uncharacterized protein</fullName>
    </submittedName>
</protein>
<evidence type="ECO:0000313" key="1">
    <source>
        <dbReference type="EMBL" id="VFR56714.1"/>
    </source>
</evidence>
<evidence type="ECO:0000313" key="6">
    <source>
        <dbReference type="EMBL" id="VFR98669.1"/>
    </source>
</evidence>
<evidence type="ECO:0000313" key="5">
    <source>
        <dbReference type="EMBL" id="VFR94953.1"/>
    </source>
</evidence>
<name>A0A484VA00_9ZZZZ</name>
<dbReference type="EMBL" id="CAADIK010000006">
    <property type="protein sequence ID" value="VFR61792.1"/>
    <property type="molecule type" value="Genomic_DNA"/>
</dbReference>
<accession>A0A484VA00</accession>
<organism evidence="5">
    <name type="scientific">plant metagenome</name>
    <dbReference type="NCBI Taxonomy" id="1297885"/>
    <lineage>
        <taxon>unclassified sequences</taxon>
        <taxon>metagenomes</taxon>
        <taxon>organismal metagenomes</taxon>
    </lineage>
</organism>
<dbReference type="EMBL" id="CAADIZ010000065">
    <property type="protein sequence ID" value="VFS31914.1"/>
    <property type="molecule type" value="Genomic_DNA"/>
</dbReference>
<reference evidence="5" key="1">
    <citation type="submission" date="2019-03" db="EMBL/GenBank/DDBJ databases">
        <authorList>
            <person name="Danneels B."/>
        </authorList>
    </citation>
    <scope>NUCLEOTIDE SEQUENCE</scope>
</reference>
<dbReference type="EMBL" id="CAADIP010000069">
    <property type="protein sequence ID" value="VFR98669.1"/>
    <property type="molecule type" value="Genomic_DNA"/>
</dbReference>
<proteinExistence type="predicted"/>
<gene>
    <name evidence="1" type="ORF">BRI6_4761</name>
    <name evidence="2" type="ORF">BRI9_4764</name>
    <name evidence="4" type="ORF">ISE1_3720</name>
    <name evidence="3" type="ORF">ISE2_3701</name>
    <name evidence="6" type="ORF">IVO3_4760</name>
    <name evidence="5" type="ORF">RAN3_4423</name>
    <name evidence="7" type="ORF">RAN7_4777</name>
</gene>
<dbReference type="EMBL" id="CAADII010000067">
    <property type="protein sequence ID" value="VFR56714.1"/>
    <property type="molecule type" value="Genomic_DNA"/>
</dbReference>
<dbReference type="EMBL" id="CAADIN010000010">
    <property type="protein sequence ID" value="VFR84947.1"/>
    <property type="molecule type" value="Genomic_DNA"/>
</dbReference>